<evidence type="ECO:0000256" key="12">
    <source>
        <dbReference type="SAM" id="MobiDB-lite"/>
    </source>
</evidence>
<feature type="domain" description="START" evidence="13">
    <location>
        <begin position="199"/>
        <end position="390"/>
    </location>
</feature>
<evidence type="ECO:0000256" key="8">
    <source>
        <dbReference type="ARBA" id="ARBA00063535"/>
    </source>
</evidence>
<evidence type="ECO:0000256" key="4">
    <source>
        <dbReference type="ARBA" id="ARBA00022553"/>
    </source>
</evidence>
<dbReference type="Gene3D" id="3.30.530.20">
    <property type="match status" value="1"/>
</dbReference>
<evidence type="ECO:0000313" key="15">
    <source>
        <dbReference type="EMBL" id="KAK3894654.1"/>
    </source>
</evidence>
<keyword evidence="3" id="KW-0963">Cytoplasm</keyword>
<name>A0AAE1L300_PETCI</name>
<evidence type="ECO:0000256" key="11">
    <source>
        <dbReference type="ARBA" id="ARBA00079049"/>
    </source>
</evidence>
<dbReference type="PANTHER" id="PTHR19308:SF8">
    <property type="entry name" value="STAR-RELATED LIPID TRANSFER PROTEIN 7, MITOCHONDRIAL"/>
    <property type="match status" value="1"/>
</dbReference>
<evidence type="ECO:0000259" key="13">
    <source>
        <dbReference type="PROSITE" id="PS50848"/>
    </source>
</evidence>
<accession>A0AAE1L300</accession>
<feature type="region of interest" description="Disordered" evidence="12">
    <location>
        <begin position="498"/>
        <end position="548"/>
    </location>
</feature>
<comment type="subcellular location">
    <subcellularLocation>
        <location evidence="1">Cytoplasm</location>
    </subcellularLocation>
</comment>
<gene>
    <name evidence="15" type="ORF">Pcinc_001632</name>
    <name evidence="14" type="ORF">Pcinc_007390</name>
</gene>
<keyword evidence="16" id="KW-1185">Reference proteome</keyword>
<dbReference type="FunFam" id="3.30.530.20:FF:000017">
    <property type="entry name" value="Phosphatidylcholine transfer protein, putative"/>
    <property type="match status" value="1"/>
</dbReference>
<evidence type="ECO:0000256" key="1">
    <source>
        <dbReference type="ARBA" id="ARBA00004496"/>
    </source>
</evidence>
<dbReference type="Proteomes" id="UP001286313">
    <property type="component" value="Unassembled WGS sequence"/>
</dbReference>
<dbReference type="InterPro" id="IPR051213">
    <property type="entry name" value="START_lipid_transfer"/>
</dbReference>
<feature type="compositionally biased region" description="Polar residues" evidence="12">
    <location>
        <begin position="755"/>
        <end position="769"/>
    </location>
</feature>
<dbReference type="PROSITE" id="PS50848">
    <property type="entry name" value="START"/>
    <property type="match status" value="1"/>
</dbReference>
<proteinExistence type="predicted"/>
<protein>
    <recommendedName>
        <fullName evidence="9">Phosphatidylcholine transfer protein</fullName>
    </recommendedName>
    <alternativeName>
        <fullName evidence="11">START domain-containing protein 2</fullName>
    </alternativeName>
    <alternativeName>
        <fullName evidence="10">StAR-related lipid transfer protein 2</fullName>
    </alternativeName>
</protein>
<feature type="compositionally biased region" description="Polar residues" evidence="12">
    <location>
        <begin position="781"/>
        <end position="793"/>
    </location>
</feature>
<dbReference type="SUPFAM" id="SSF55961">
    <property type="entry name" value="Bet v1-like"/>
    <property type="match status" value="1"/>
</dbReference>
<feature type="compositionally biased region" description="Basic and acidic residues" evidence="12">
    <location>
        <begin position="770"/>
        <end position="780"/>
    </location>
</feature>
<evidence type="ECO:0000256" key="6">
    <source>
        <dbReference type="ARBA" id="ARBA00023055"/>
    </source>
</evidence>
<evidence type="ECO:0000256" key="7">
    <source>
        <dbReference type="ARBA" id="ARBA00023121"/>
    </source>
</evidence>
<evidence type="ECO:0000256" key="9">
    <source>
        <dbReference type="ARBA" id="ARBA00069061"/>
    </source>
</evidence>
<keyword evidence="6" id="KW-0445">Lipid transport</keyword>
<dbReference type="InterPro" id="IPR002913">
    <property type="entry name" value="START_lipid-bd_dom"/>
</dbReference>
<dbReference type="EMBL" id="JAWQEG010000102">
    <property type="protein sequence ID" value="KAK3894654.1"/>
    <property type="molecule type" value="Genomic_DNA"/>
</dbReference>
<keyword evidence="2" id="KW-0813">Transport</keyword>
<feature type="compositionally biased region" description="Basic and acidic residues" evidence="12">
    <location>
        <begin position="522"/>
        <end position="535"/>
    </location>
</feature>
<dbReference type="InterPro" id="IPR023393">
    <property type="entry name" value="START-like_dom_sf"/>
</dbReference>
<dbReference type="SMART" id="SM00234">
    <property type="entry name" value="START"/>
    <property type="match status" value="1"/>
</dbReference>
<dbReference type="GO" id="GO:0008289">
    <property type="term" value="F:lipid binding"/>
    <property type="evidence" value="ECO:0007669"/>
    <property type="project" value="UniProtKB-KW"/>
</dbReference>
<evidence type="ECO:0000313" key="16">
    <source>
        <dbReference type="Proteomes" id="UP001286313"/>
    </source>
</evidence>
<evidence type="ECO:0000256" key="3">
    <source>
        <dbReference type="ARBA" id="ARBA00022490"/>
    </source>
</evidence>
<evidence type="ECO:0000256" key="5">
    <source>
        <dbReference type="ARBA" id="ARBA00022990"/>
    </source>
</evidence>
<dbReference type="EMBL" id="JAWQEG010000543">
    <property type="protein sequence ID" value="KAK3888538.1"/>
    <property type="molecule type" value="Genomic_DNA"/>
</dbReference>
<feature type="region of interest" description="Disordered" evidence="12">
    <location>
        <begin position="678"/>
        <end position="697"/>
    </location>
</feature>
<evidence type="ECO:0000256" key="10">
    <source>
        <dbReference type="ARBA" id="ARBA00077188"/>
    </source>
</evidence>
<dbReference type="PANTHER" id="PTHR19308">
    <property type="entry name" value="PHOSPHATIDYLCHOLINE TRANSFER PROTEIN"/>
    <property type="match status" value="1"/>
</dbReference>
<evidence type="ECO:0000313" key="14">
    <source>
        <dbReference type="EMBL" id="KAK3888538.1"/>
    </source>
</evidence>
<dbReference type="AlphaFoldDB" id="A0AAE1L300"/>
<comment type="caution">
    <text evidence="15">The sequence shown here is derived from an EMBL/GenBank/DDBJ whole genome shotgun (WGS) entry which is preliminary data.</text>
</comment>
<organism evidence="15 16">
    <name type="scientific">Petrolisthes cinctipes</name>
    <name type="common">Flat porcelain crab</name>
    <dbReference type="NCBI Taxonomy" id="88211"/>
    <lineage>
        <taxon>Eukaryota</taxon>
        <taxon>Metazoa</taxon>
        <taxon>Ecdysozoa</taxon>
        <taxon>Arthropoda</taxon>
        <taxon>Crustacea</taxon>
        <taxon>Multicrustacea</taxon>
        <taxon>Malacostraca</taxon>
        <taxon>Eumalacostraca</taxon>
        <taxon>Eucarida</taxon>
        <taxon>Decapoda</taxon>
        <taxon>Pleocyemata</taxon>
        <taxon>Anomura</taxon>
        <taxon>Galatheoidea</taxon>
        <taxon>Porcellanidae</taxon>
        <taxon>Petrolisthes</taxon>
    </lineage>
</organism>
<dbReference type="GO" id="GO:0006869">
    <property type="term" value="P:lipid transport"/>
    <property type="evidence" value="ECO:0007669"/>
    <property type="project" value="UniProtKB-KW"/>
</dbReference>
<keyword evidence="7" id="KW-0446">Lipid-binding</keyword>
<sequence>MLLASRCRVRQHGLTTHINRIIKRPTTTTPVITSPIDKSVARWSLLVILVGRSQHFQSQVLEKVQNVTWCVVRVMSRQCKVYMSQEVRRALQLYFIYSRMWGEEAARSMLASLRRTLMSRARYAILSAVCFTNLDWEKEKISDDSLRRAMNDLDSVGELCNATVTCDNCGKRQVIDQQMSSVDYCVCSGSVGYVSDFQEYENWRPFIEREHHIVWRRQHPDHSHLYAYKVYGTYEDVSLSAFMEVQLNCNYRTEWDDTALQLRVLGSHPHSNSDLVYWLVKFPAFFANRDYIFKRRFTVNSEKKEVVIMSEAIQPDRLAEEKGVHRVNEYWSTMVIRATNDINLPGVEYTLTYFDNPGTSLPQSVTNFIAVTAFPNFLKKLHEAAISLQAVYEQGKDVYVSLPHKLRYPDQKRKDAIPDEPTEQPVQGEIELYPLSEKALECNAVPSATNRETKACGREDEVIKDSMQLDKKMTTIDVRIISEVQADHETVVTSELHKHITQSNSETKNSKKPEESTITLSGKEKSRDEDIETKQSSKSQQTDTEELNKISSSLDRALSVGRKNVVIDLLEAMEVVTPNVEGKILLKKLEKLTGISLEDLEKQSVIFERIKKLKNKLKSFHEKATMKKQTSIRKMQELSNRDHYAPLLGDEKTLIQLELFLHAMKDIIQADRDMRTGKGLMNNNEEGNNGVTENPLTNNLSCVSPCNGCEHKEKPESNSTEVTENEVNDKQKRRKGKTSHKPKPPDDPPPPPSPNMESSTNYEANNQSDNKTESGDREGQDGNNILSNQESGKSMSSWLSLPYIFSWRDTENNNSNPEPNSLSRDSSVIIDATDKPDLQLNEQEANSFIAQAWYVVGLGWIFHTENKADNQDEDSGEIYAQHKQENSYVSKSDCDETQSSKWYWYPVAGASRLYSWVFSASKVNA</sequence>
<keyword evidence="4" id="KW-0597">Phosphoprotein</keyword>
<keyword evidence="5" id="KW-0007">Acetylation</keyword>
<dbReference type="Pfam" id="PF01852">
    <property type="entry name" value="START"/>
    <property type="match status" value="1"/>
</dbReference>
<evidence type="ECO:0000256" key="2">
    <source>
        <dbReference type="ARBA" id="ARBA00022448"/>
    </source>
</evidence>
<feature type="compositionally biased region" description="Basic residues" evidence="12">
    <location>
        <begin position="731"/>
        <end position="742"/>
    </location>
</feature>
<feature type="region of interest" description="Disordered" evidence="12">
    <location>
        <begin position="710"/>
        <end position="793"/>
    </location>
</feature>
<dbReference type="GO" id="GO:0005829">
    <property type="term" value="C:cytosol"/>
    <property type="evidence" value="ECO:0007669"/>
    <property type="project" value="UniProtKB-ARBA"/>
</dbReference>
<comment type="subunit">
    <text evidence="8">Interacts with ACOT13/THEM2.</text>
</comment>
<reference evidence="15" key="1">
    <citation type="submission" date="2023-10" db="EMBL/GenBank/DDBJ databases">
        <title>Genome assemblies of two species of porcelain crab, Petrolisthes cinctipes and Petrolisthes manimaculis (Anomura: Porcellanidae).</title>
        <authorList>
            <person name="Angst P."/>
        </authorList>
    </citation>
    <scope>NUCLEOTIDE SEQUENCE</scope>
    <source>
        <strain evidence="15">PB745_01</strain>
        <tissue evidence="15">Gill</tissue>
    </source>
</reference>